<protein>
    <submittedName>
        <fullName evidence="10">Uncharacterized protein</fullName>
    </submittedName>
</protein>
<dbReference type="Pfam" id="PF24476">
    <property type="entry name" value="DUF7580"/>
    <property type="match status" value="1"/>
</dbReference>
<dbReference type="SUPFAM" id="SSF52743">
    <property type="entry name" value="Subtilisin-like"/>
    <property type="match status" value="1"/>
</dbReference>
<keyword evidence="2" id="KW-0732">Signal</keyword>
<evidence type="ECO:0000256" key="4">
    <source>
        <dbReference type="ARBA" id="ARBA00022825"/>
    </source>
</evidence>
<dbReference type="Pfam" id="PF00082">
    <property type="entry name" value="Peptidase_S8"/>
    <property type="match status" value="1"/>
</dbReference>
<comment type="similarity">
    <text evidence="6">Belongs to the peptidase S8 family.</text>
</comment>
<organism evidence="10 11">
    <name type="scientific">Aspergillus sclerotialis</name>
    <dbReference type="NCBI Taxonomy" id="2070753"/>
    <lineage>
        <taxon>Eukaryota</taxon>
        <taxon>Fungi</taxon>
        <taxon>Dikarya</taxon>
        <taxon>Ascomycota</taxon>
        <taxon>Pezizomycotina</taxon>
        <taxon>Eurotiomycetes</taxon>
        <taxon>Eurotiomycetidae</taxon>
        <taxon>Eurotiales</taxon>
        <taxon>Aspergillaceae</taxon>
        <taxon>Aspergillus</taxon>
        <taxon>Aspergillus subgen. Polypaecilum</taxon>
    </lineage>
</organism>
<evidence type="ECO:0000256" key="1">
    <source>
        <dbReference type="ARBA" id="ARBA00022670"/>
    </source>
</evidence>
<accession>A0A3A2ZL61</accession>
<feature type="active site" description="Charge relay system" evidence="6">
    <location>
        <position position="603"/>
    </location>
</feature>
<dbReference type="InterPro" id="IPR056002">
    <property type="entry name" value="DUF7580"/>
</dbReference>
<feature type="active site" description="Charge relay system" evidence="6">
    <location>
        <position position="641"/>
    </location>
</feature>
<keyword evidence="11" id="KW-1185">Reference proteome</keyword>
<comment type="caution">
    <text evidence="10">The sequence shown here is derived from an EMBL/GenBank/DDBJ whole genome shotgun (WGS) entry which is preliminary data.</text>
</comment>
<dbReference type="CDD" id="cd00306">
    <property type="entry name" value="Peptidases_S8_S53"/>
    <property type="match status" value="1"/>
</dbReference>
<keyword evidence="3 6" id="KW-0378">Hydrolase</keyword>
<evidence type="ECO:0000256" key="6">
    <source>
        <dbReference type="PROSITE-ProRule" id="PRU01240"/>
    </source>
</evidence>
<evidence type="ECO:0000256" key="7">
    <source>
        <dbReference type="SAM" id="MobiDB-lite"/>
    </source>
</evidence>
<evidence type="ECO:0000259" key="8">
    <source>
        <dbReference type="Pfam" id="PF00082"/>
    </source>
</evidence>
<feature type="region of interest" description="Disordered" evidence="7">
    <location>
        <begin position="134"/>
        <end position="160"/>
    </location>
</feature>
<dbReference type="InterPro" id="IPR000209">
    <property type="entry name" value="Peptidase_S8/S53_dom"/>
</dbReference>
<dbReference type="PANTHER" id="PTHR35186:SF4">
    <property type="entry name" value="PRION-INHIBITION AND PROPAGATION HELO DOMAIN-CONTAINING PROTEIN"/>
    <property type="match status" value="1"/>
</dbReference>
<keyword evidence="1 6" id="KW-0645">Protease</keyword>
<reference evidence="11" key="1">
    <citation type="submission" date="2017-02" db="EMBL/GenBank/DDBJ databases">
        <authorList>
            <person name="Tafer H."/>
            <person name="Lopandic K."/>
        </authorList>
    </citation>
    <scope>NUCLEOTIDE SEQUENCE [LARGE SCALE GENOMIC DNA]</scope>
    <source>
        <strain evidence="11">CBS 366.77</strain>
    </source>
</reference>
<dbReference type="PANTHER" id="PTHR35186">
    <property type="entry name" value="ANK_REP_REGION DOMAIN-CONTAINING PROTEIN"/>
    <property type="match status" value="1"/>
</dbReference>
<evidence type="ECO:0000313" key="10">
    <source>
        <dbReference type="EMBL" id="RJE23882.1"/>
    </source>
</evidence>
<sequence length="881" mass="99049">MTSEDPLDFAQIAIARVASIATLLGVEYKRQICAFLGGQLLLVADFIDTASLDQEEWLRLRISKLLGDVEKLCSWPRNISKGFPLLEAIGRAHPDSPLYNIAQRDIRQGLANLTSNPTAAEKAIHHLLRFTERGDKKRRQTNDEDSSPSKRRATPAEYPGHINGLVHNALQKHMRCTCEKQTRGEHLVRLLLQPPLSSKDAINGNLVNFDFLFSSAPFHVGSGFSRWQDVQLLVPWERKKSKKRVQFVNNHHEESNGDSQKALPVSQSRQARVDPGQFCKLISLDANSRLCLIVQDGELQKSGFEPLKQIVDHVPGISLTEVLDNYRLTAKTKLALAYILAHSVWQFYGSDWMTTKWSSETIQFMKESEASGANGNSRLYPCRPYLSVRFAGEDQDLNSGEPSYTEGEIHRYPRIKAFGIMLVEISIGRPLRNNDRGLREPVSRAAKANSDLLFALECSRNDKLWGDCDYPDYRSAVHHCLDPGAFNLAAPSDEKERKEDLRYRRDSFYENVVLPLEELLLGTKWMDQLTTIAPLEIPSKVSSIPEFASPEDERKDSKAFKKNTLTKSQKEAKVWLSRMRRLNNELPQTVISPRSRVRIAVLDTGCDDNSPFFFNPDNASRLAKWKDWAAGSEQFEDCHGHGTHLVSLAMKIAPEAHICVARVAQSPDQLYYASENVAKAITWASREWKADIISMSFGYAEEQPSISRAIREAMYERDDRIIFFAAASNYGANEKEMFPARHESVISMRGTNAKGDFEDFNPPRNCNEETIVFGTLGLDVPSAWLSEIDNEVYKSGTSIATVVGAGIAGALLGYAITKSENGALGQMVSRKLRTRQGMLSLFRALASPTLKDHYLYLTPWKLMGKADDVRWAIFVAALCDI</sequence>
<dbReference type="GO" id="GO:0004252">
    <property type="term" value="F:serine-type endopeptidase activity"/>
    <property type="evidence" value="ECO:0007669"/>
    <property type="project" value="UniProtKB-UniRule"/>
</dbReference>
<feature type="domain" description="DUF7580" evidence="9">
    <location>
        <begin position="166"/>
        <end position="519"/>
    </location>
</feature>
<dbReference type="GO" id="GO:0006508">
    <property type="term" value="P:proteolysis"/>
    <property type="evidence" value="ECO:0007669"/>
    <property type="project" value="UniProtKB-KW"/>
</dbReference>
<gene>
    <name evidence="10" type="ORF">PHISCL_03794</name>
</gene>
<dbReference type="PROSITE" id="PS51892">
    <property type="entry name" value="SUBTILASE"/>
    <property type="match status" value="1"/>
</dbReference>
<dbReference type="InterPro" id="IPR015500">
    <property type="entry name" value="Peptidase_S8_subtilisin-rel"/>
</dbReference>
<evidence type="ECO:0000256" key="2">
    <source>
        <dbReference type="ARBA" id="ARBA00022729"/>
    </source>
</evidence>
<feature type="domain" description="Peptidase S8/S53" evidence="8">
    <location>
        <begin position="596"/>
        <end position="812"/>
    </location>
</feature>
<evidence type="ECO:0000259" key="9">
    <source>
        <dbReference type="Pfam" id="PF24476"/>
    </source>
</evidence>
<dbReference type="AlphaFoldDB" id="A0A3A2ZL61"/>
<dbReference type="InterPro" id="IPR036852">
    <property type="entry name" value="Peptidase_S8/S53_dom_sf"/>
</dbReference>
<dbReference type="Proteomes" id="UP000266188">
    <property type="component" value="Unassembled WGS sequence"/>
</dbReference>
<evidence type="ECO:0000256" key="3">
    <source>
        <dbReference type="ARBA" id="ARBA00022801"/>
    </source>
</evidence>
<dbReference type="OrthoDB" id="206201at2759"/>
<dbReference type="STRING" id="2070753.A0A3A2ZL61"/>
<keyword evidence="5" id="KW-0865">Zymogen</keyword>
<keyword evidence="4 6" id="KW-0720">Serine protease</keyword>
<name>A0A3A2ZL61_9EURO</name>
<dbReference type="PRINTS" id="PR00723">
    <property type="entry name" value="SUBTILISIN"/>
</dbReference>
<dbReference type="Gene3D" id="3.40.50.200">
    <property type="entry name" value="Peptidase S8/S53 domain"/>
    <property type="match status" value="1"/>
</dbReference>
<evidence type="ECO:0000256" key="5">
    <source>
        <dbReference type="ARBA" id="ARBA00023145"/>
    </source>
</evidence>
<proteinExistence type="inferred from homology"/>
<dbReference type="EMBL" id="MVGC01000102">
    <property type="protein sequence ID" value="RJE23882.1"/>
    <property type="molecule type" value="Genomic_DNA"/>
</dbReference>
<evidence type="ECO:0000313" key="11">
    <source>
        <dbReference type="Proteomes" id="UP000266188"/>
    </source>
</evidence>
<feature type="active site" description="Charge relay system" evidence="6">
    <location>
        <position position="798"/>
    </location>
</feature>